<evidence type="ECO:0000256" key="2">
    <source>
        <dbReference type="ARBA" id="ARBA00023125"/>
    </source>
</evidence>
<dbReference type="SMART" id="SM00345">
    <property type="entry name" value="HTH_GNTR"/>
    <property type="match status" value="1"/>
</dbReference>
<keyword evidence="6" id="KW-1185">Reference proteome</keyword>
<dbReference type="GO" id="GO:0003677">
    <property type="term" value="F:DNA binding"/>
    <property type="evidence" value="ECO:0007669"/>
    <property type="project" value="UniProtKB-KW"/>
</dbReference>
<dbReference type="SMART" id="SM00866">
    <property type="entry name" value="UTRA"/>
    <property type="match status" value="1"/>
</dbReference>
<keyword evidence="3" id="KW-0804">Transcription</keyword>
<dbReference type="InterPro" id="IPR050679">
    <property type="entry name" value="Bact_HTH_transcr_reg"/>
</dbReference>
<evidence type="ECO:0000313" key="5">
    <source>
        <dbReference type="EMBL" id="AVO36744.1"/>
    </source>
</evidence>
<dbReference type="Proteomes" id="UP000237655">
    <property type="component" value="Chromosome"/>
</dbReference>
<reference evidence="6" key="1">
    <citation type="submission" date="2018-03" db="EMBL/GenBank/DDBJ databases">
        <title>Genomic analysis of the strain SH-1 isolated from shrimp intestine.</title>
        <authorList>
            <person name="Kim Y.-S."/>
            <person name="Kim S.-E."/>
            <person name="Kim K.-H."/>
        </authorList>
    </citation>
    <scope>NUCLEOTIDE SEQUENCE [LARGE SCALE GENOMIC DNA]</scope>
    <source>
        <strain evidence="6">SH-1</strain>
    </source>
</reference>
<dbReference type="EMBL" id="CP027665">
    <property type="protein sequence ID" value="AVO36744.1"/>
    <property type="molecule type" value="Genomic_DNA"/>
</dbReference>
<gene>
    <name evidence="5" type="ORF">C6Y53_02905</name>
</gene>
<dbReference type="SUPFAM" id="SSF46785">
    <property type="entry name" value="Winged helix' DNA-binding domain"/>
    <property type="match status" value="1"/>
</dbReference>
<dbReference type="InterPro" id="IPR000524">
    <property type="entry name" value="Tscrpt_reg_HTH_GntR"/>
</dbReference>
<organism evidence="5 6">
    <name type="scientific">Pukyongiella litopenaei</name>
    <dbReference type="NCBI Taxonomy" id="2605946"/>
    <lineage>
        <taxon>Bacteria</taxon>
        <taxon>Pseudomonadati</taxon>
        <taxon>Pseudomonadota</taxon>
        <taxon>Alphaproteobacteria</taxon>
        <taxon>Rhodobacterales</taxon>
        <taxon>Paracoccaceae</taxon>
        <taxon>Pukyongiella</taxon>
    </lineage>
</organism>
<dbReference type="Gene3D" id="3.40.1410.10">
    <property type="entry name" value="Chorismate lyase-like"/>
    <property type="match status" value="1"/>
</dbReference>
<dbReference type="InterPro" id="IPR011663">
    <property type="entry name" value="UTRA"/>
</dbReference>
<dbReference type="GO" id="GO:0003700">
    <property type="term" value="F:DNA-binding transcription factor activity"/>
    <property type="evidence" value="ECO:0007669"/>
    <property type="project" value="InterPro"/>
</dbReference>
<dbReference type="PANTHER" id="PTHR44846">
    <property type="entry name" value="MANNOSYL-D-GLYCERATE TRANSPORT/METABOLISM SYSTEM REPRESSOR MNGR-RELATED"/>
    <property type="match status" value="1"/>
</dbReference>
<evidence type="ECO:0000259" key="4">
    <source>
        <dbReference type="PROSITE" id="PS50949"/>
    </source>
</evidence>
<dbReference type="PRINTS" id="PR00035">
    <property type="entry name" value="HTHGNTR"/>
</dbReference>
<dbReference type="InterPro" id="IPR028978">
    <property type="entry name" value="Chorismate_lyase_/UTRA_dom_sf"/>
</dbReference>
<keyword evidence="1" id="KW-0805">Transcription regulation</keyword>
<dbReference type="PROSITE" id="PS50949">
    <property type="entry name" value="HTH_GNTR"/>
    <property type="match status" value="1"/>
</dbReference>
<dbReference type="PANTHER" id="PTHR44846:SF16">
    <property type="entry name" value="TRANSCRIPTIONAL REGULATOR PHNF-RELATED"/>
    <property type="match status" value="1"/>
</dbReference>
<protein>
    <submittedName>
        <fullName evidence="5">UTRA domain-containing protein</fullName>
    </submittedName>
</protein>
<proteinExistence type="predicted"/>
<dbReference type="SUPFAM" id="SSF64288">
    <property type="entry name" value="Chorismate lyase-like"/>
    <property type="match status" value="1"/>
</dbReference>
<accession>A0A2S0MLJ0</accession>
<keyword evidence="2" id="KW-0238">DNA-binding</keyword>
<dbReference type="InterPro" id="IPR036390">
    <property type="entry name" value="WH_DNA-bd_sf"/>
</dbReference>
<dbReference type="Pfam" id="PF07702">
    <property type="entry name" value="UTRA"/>
    <property type="match status" value="1"/>
</dbReference>
<dbReference type="CDD" id="cd07377">
    <property type="entry name" value="WHTH_GntR"/>
    <property type="match status" value="1"/>
</dbReference>
<dbReference type="RefSeq" id="WP_106471059.1">
    <property type="nucleotide sequence ID" value="NZ_CP027665.1"/>
</dbReference>
<dbReference type="Pfam" id="PF00392">
    <property type="entry name" value="GntR"/>
    <property type="match status" value="1"/>
</dbReference>
<evidence type="ECO:0000313" key="6">
    <source>
        <dbReference type="Proteomes" id="UP000237655"/>
    </source>
</evidence>
<name>A0A2S0MLJ0_9RHOB</name>
<evidence type="ECO:0000256" key="1">
    <source>
        <dbReference type="ARBA" id="ARBA00023015"/>
    </source>
</evidence>
<sequence>MAGGWQDIRDEVLRRIQTRRWPPGSQIPNEAELAGEFGVARATVNRALQALAEDGWLERRRRAGTRVAAAPQRRARLAIPLIRQEIEAGGHAAAHRLLGTAPGPAPAAVTAALGLAADAEMIQVRTLWRADERPFAVEDRWVNLSGAPGFDSAPLDRISANEWLVRHAPFSHGTLEYAAETAEPELADLLGCAPGAPVLVLERHTFGPSAPVTFMRLSHAPGHSLKLEI</sequence>
<dbReference type="InterPro" id="IPR036388">
    <property type="entry name" value="WH-like_DNA-bd_sf"/>
</dbReference>
<dbReference type="KEGG" id="thas:C6Y53_02905"/>
<feature type="domain" description="HTH gntR-type" evidence="4">
    <location>
        <begin position="2"/>
        <end position="70"/>
    </location>
</feature>
<dbReference type="Gene3D" id="1.10.10.10">
    <property type="entry name" value="Winged helix-like DNA-binding domain superfamily/Winged helix DNA-binding domain"/>
    <property type="match status" value="1"/>
</dbReference>
<dbReference type="AlphaFoldDB" id="A0A2S0MLJ0"/>
<evidence type="ECO:0000256" key="3">
    <source>
        <dbReference type="ARBA" id="ARBA00023163"/>
    </source>
</evidence>